<evidence type="ECO:0000259" key="2">
    <source>
        <dbReference type="Pfam" id="PF19956"/>
    </source>
</evidence>
<accession>A0ABV5CMM2</accession>
<evidence type="ECO:0000259" key="1">
    <source>
        <dbReference type="Pfam" id="PF19916"/>
    </source>
</evidence>
<sequence length="502" mass="56425">MSDLARSVREPSRQYSTAVAEERLRLVKQVAAAMEASSVIRDPNSRQLLLQELSHALGGAVGYRELGLLRPQIVELVTVCVDRPGGLRCLVECLELLEPGSEHTTELLRLADEWQVVELFADYDISWLRGLLSTVEVTRDLRRFVTETRAVPAPLRCKNAWDLFTHLASTNSQGETPAWLGLLAKLVPAVPEASLDRMREFVAQLAKDWGFTEQLEVAPTNPPAAVGTGYLVIQFEKYGGDDDTYIMSHWYQWASAVWQPLRGEDRHVPYGELEAAVDRVINEIERRWSDQAGAVTIEFVLPWQLINEPVDTWRKELHSLMPSPLTTEYPLVIRSLERIRASQWHRVWRSRWQGLASRGSERKLIHCASGHHVDVQLEATLRRESGVVVLVLSESPTVDSVGERQLLVGLRSGVPAIVWHRNRSSTRDVCDTVASMVGDRATGAGVIELPWRFAEVRQLAWSEDPKGLDQHIGHGFVILFDDPDRQPGGAVFADGDRRRVLA</sequence>
<reference evidence="4 5" key="1">
    <citation type="submission" date="2024-04" db="EMBL/GenBank/DDBJ databases">
        <title>Polymorphospora sp. isolated from Baiyangdian Lake in Xiong'an New Area.</title>
        <authorList>
            <person name="Zhang X."/>
            <person name="Liu J."/>
        </authorList>
    </citation>
    <scope>NUCLEOTIDE SEQUENCE [LARGE SCALE GENOMIC DNA]</scope>
    <source>
        <strain evidence="4 5">2-325</strain>
    </source>
</reference>
<proteinExistence type="predicted"/>
<dbReference type="InterPro" id="IPR045431">
    <property type="entry name" value="EAD2"/>
</dbReference>
<dbReference type="Pfam" id="PF20028">
    <property type="entry name" value="VMAP-C"/>
    <property type="match status" value="1"/>
</dbReference>
<evidence type="ECO:0000313" key="4">
    <source>
        <dbReference type="EMBL" id="MFB6393252.1"/>
    </source>
</evidence>
<dbReference type="Proteomes" id="UP001582793">
    <property type="component" value="Unassembled WGS sequence"/>
</dbReference>
<evidence type="ECO:0000259" key="3">
    <source>
        <dbReference type="Pfam" id="PF20028"/>
    </source>
</evidence>
<feature type="domain" description="vWA-MoxR associated protein C-terminal" evidence="3">
    <location>
        <begin position="243"/>
        <end position="483"/>
    </location>
</feature>
<evidence type="ECO:0000313" key="5">
    <source>
        <dbReference type="Proteomes" id="UP001582793"/>
    </source>
</evidence>
<dbReference type="InterPro" id="IPR045555">
    <property type="entry name" value="VMAP-M0"/>
</dbReference>
<comment type="caution">
    <text evidence="4">The sequence shown here is derived from an EMBL/GenBank/DDBJ whole genome shotgun (WGS) entry which is preliminary data.</text>
</comment>
<gene>
    <name evidence="4" type="ORF">AAFH96_09035</name>
</gene>
<dbReference type="EMBL" id="JBCGDC010000019">
    <property type="protein sequence ID" value="MFB6393252.1"/>
    <property type="molecule type" value="Genomic_DNA"/>
</dbReference>
<organism evidence="4 5">
    <name type="scientific">Polymorphospora lycopeni</name>
    <dbReference type="NCBI Taxonomy" id="3140240"/>
    <lineage>
        <taxon>Bacteria</taxon>
        <taxon>Bacillati</taxon>
        <taxon>Actinomycetota</taxon>
        <taxon>Actinomycetes</taxon>
        <taxon>Micromonosporales</taxon>
        <taxon>Micromonosporaceae</taxon>
        <taxon>Polymorphospora</taxon>
    </lineage>
</organism>
<dbReference type="Pfam" id="PF19956">
    <property type="entry name" value="EAD2"/>
    <property type="match status" value="1"/>
</dbReference>
<feature type="domain" description="Effector-associated" evidence="2">
    <location>
        <begin position="32"/>
        <end position="112"/>
    </location>
</feature>
<dbReference type="RefSeq" id="WP_375733813.1">
    <property type="nucleotide sequence ID" value="NZ_JBCGDC010000019.1"/>
</dbReference>
<keyword evidence="5" id="KW-1185">Reference proteome</keyword>
<dbReference type="InterPro" id="IPR045450">
    <property type="entry name" value="VMAP_C"/>
</dbReference>
<feature type="domain" description="vWA-MoxR associated protein middle region 0" evidence="1">
    <location>
        <begin position="122"/>
        <end position="216"/>
    </location>
</feature>
<name>A0ABV5CMM2_9ACTN</name>
<dbReference type="Pfam" id="PF19916">
    <property type="entry name" value="VMAP-M0"/>
    <property type="match status" value="1"/>
</dbReference>
<protein>
    <submittedName>
        <fullName evidence="4">Uncharacterized protein</fullName>
    </submittedName>
</protein>